<reference evidence="11 12" key="1">
    <citation type="submission" date="2016-11" db="EMBL/GenBank/DDBJ databases">
        <authorList>
            <person name="Jaros S."/>
            <person name="Januszkiewicz K."/>
            <person name="Wedrychowicz H."/>
        </authorList>
    </citation>
    <scope>NUCLEOTIDE SEQUENCE [LARGE SCALE GENOMIC DNA]</scope>
    <source>
        <strain evidence="11 12">DSM 19980</strain>
    </source>
</reference>
<keyword evidence="12" id="KW-1185">Reference proteome</keyword>
<keyword evidence="7 9" id="KW-0472">Membrane</keyword>
<feature type="domain" description="ABC transmembrane type-1" evidence="10">
    <location>
        <begin position="79"/>
        <end position="283"/>
    </location>
</feature>
<dbReference type="InterPro" id="IPR000515">
    <property type="entry name" value="MetI-like"/>
</dbReference>
<feature type="transmembrane region" description="Helical" evidence="9">
    <location>
        <begin position="156"/>
        <end position="175"/>
    </location>
</feature>
<dbReference type="Proteomes" id="UP000184346">
    <property type="component" value="Unassembled WGS sequence"/>
</dbReference>
<dbReference type="SUPFAM" id="SSF161098">
    <property type="entry name" value="MetI-like"/>
    <property type="match status" value="1"/>
</dbReference>
<feature type="transmembrane region" description="Helical" evidence="9">
    <location>
        <begin position="117"/>
        <end position="136"/>
    </location>
</feature>
<evidence type="ECO:0000256" key="6">
    <source>
        <dbReference type="ARBA" id="ARBA00023032"/>
    </source>
</evidence>
<comment type="subcellular location">
    <subcellularLocation>
        <location evidence="1">Cell membrane</location>
        <topology evidence="1">Multi-pass membrane protein</topology>
    </subcellularLocation>
</comment>
<comment type="function">
    <text evidence="8">Part of the ABC transporter complex CysAWTP (TC 3.A.1.6.1) involved in sulfate/thiosulfate import. Probably responsible for the translocation of the substrate across the membrane.</text>
</comment>
<gene>
    <name evidence="11" type="ORF">SAMN02745148_01305</name>
</gene>
<evidence type="ECO:0000256" key="9">
    <source>
        <dbReference type="RuleBase" id="RU366001"/>
    </source>
</evidence>
<keyword evidence="4 9" id="KW-0812">Transmembrane</keyword>
<feature type="transmembrane region" description="Helical" evidence="9">
    <location>
        <begin position="212"/>
        <end position="241"/>
    </location>
</feature>
<proteinExistence type="inferred from homology"/>
<dbReference type="PANTHER" id="PTHR30406">
    <property type="entry name" value="SULFATE TRANSPORT SYSTEM PERMEASE PROTEIN"/>
    <property type="match status" value="1"/>
</dbReference>
<dbReference type="STRING" id="1121942.SAMN02745148_01305"/>
<dbReference type="NCBIfam" id="TIGR00969">
    <property type="entry name" value="3a0106s02"/>
    <property type="match status" value="1"/>
</dbReference>
<dbReference type="PANTHER" id="PTHR30406:SF10">
    <property type="entry name" value="SULFATE TRANSPORT SYSTEM PERMEASE PROTEIN CYST"/>
    <property type="match status" value="1"/>
</dbReference>
<protein>
    <recommendedName>
        <fullName evidence="9">Sulfate transport system permease protein CysT</fullName>
    </recommendedName>
</protein>
<evidence type="ECO:0000256" key="2">
    <source>
        <dbReference type="ARBA" id="ARBA00011779"/>
    </source>
</evidence>
<comment type="caution">
    <text evidence="9">Lacks conserved residue(s) required for the propagation of feature annotation.</text>
</comment>
<keyword evidence="3 9" id="KW-0813">Transport</keyword>
<evidence type="ECO:0000256" key="4">
    <source>
        <dbReference type="ARBA" id="ARBA00022692"/>
    </source>
</evidence>
<dbReference type="PROSITE" id="PS50928">
    <property type="entry name" value="ABC_TM1"/>
    <property type="match status" value="1"/>
</dbReference>
<comment type="similarity">
    <text evidence="9">Belongs to the binding-protein-dependent transport system permease family. CysTW subfamily.</text>
</comment>
<dbReference type="GO" id="GO:0015419">
    <property type="term" value="F:ABC-type sulfate transporter activity"/>
    <property type="evidence" value="ECO:0007669"/>
    <property type="project" value="UniProtKB-UniRule"/>
</dbReference>
<dbReference type="CDD" id="cd06261">
    <property type="entry name" value="TM_PBP2"/>
    <property type="match status" value="1"/>
</dbReference>
<evidence type="ECO:0000256" key="7">
    <source>
        <dbReference type="ARBA" id="ARBA00023136"/>
    </source>
</evidence>
<evidence type="ECO:0000313" key="11">
    <source>
        <dbReference type="EMBL" id="SHE88059.1"/>
    </source>
</evidence>
<keyword evidence="6 9" id="KW-0764">Sulfate transport</keyword>
<dbReference type="OrthoDB" id="9804629at2"/>
<dbReference type="AlphaFoldDB" id="A0A1M4X3Q3"/>
<dbReference type="Gene3D" id="1.10.3720.10">
    <property type="entry name" value="MetI-like"/>
    <property type="match status" value="1"/>
</dbReference>
<dbReference type="EMBL" id="FQUJ01000005">
    <property type="protein sequence ID" value="SHE88059.1"/>
    <property type="molecule type" value="Genomic_DNA"/>
</dbReference>
<comment type="subunit">
    <text evidence="2">The complex is composed of two ATP-binding proteins (CysA), two transmembrane proteins (CysT and CysW) and a solute-binding protein (CysP).</text>
</comment>
<sequence length="298" mass="31964">MRVNEHFELAFNAVWPSAGGSRGRTARVLPGFGLSLGITLLFVSLVLLLPMTSLVGQLAGLSLAEYWAIITEGRVVASYMITIGAAAVAAIVNALFGLLMAWVLVRYEFPGRRLLDALMDLPFALPTAVAGITLATMYSSSGFMGRLLEPLGLEIAYTWVGIALAMAFTSIPFVVRTVQPVLEDLPGEVDEAAMTLGASDGLAFRRVILPHLWPALVTGTGLAFVRSLGEFGAVIFIAGNMPYETEITSLMIFVKLQEYDYVGASAIASVVLAVSLLLLLALNLWQGRFIRRLHGGES</sequence>
<accession>A0A1M4X3Q3</accession>
<evidence type="ECO:0000313" key="12">
    <source>
        <dbReference type="Proteomes" id="UP000184346"/>
    </source>
</evidence>
<dbReference type="Pfam" id="PF00528">
    <property type="entry name" value="BPD_transp_1"/>
    <property type="match status" value="1"/>
</dbReference>
<dbReference type="InterPro" id="IPR035906">
    <property type="entry name" value="MetI-like_sf"/>
</dbReference>
<feature type="transmembrane region" description="Helical" evidence="9">
    <location>
        <begin position="76"/>
        <end position="105"/>
    </location>
</feature>
<evidence type="ECO:0000259" key="10">
    <source>
        <dbReference type="PROSITE" id="PS50928"/>
    </source>
</evidence>
<dbReference type="InterPro" id="IPR005667">
    <property type="entry name" value="Sulph_transpt2"/>
</dbReference>
<evidence type="ECO:0000256" key="5">
    <source>
        <dbReference type="ARBA" id="ARBA00022989"/>
    </source>
</evidence>
<dbReference type="GO" id="GO:0005886">
    <property type="term" value="C:plasma membrane"/>
    <property type="evidence" value="ECO:0007669"/>
    <property type="project" value="UniProtKB-SubCell"/>
</dbReference>
<keyword evidence="5 9" id="KW-1133">Transmembrane helix</keyword>
<name>A0A1M4X3Q3_9GAMM</name>
<evidence type="ECO:0000256" key="3">
    <source>
        <dbReference type="ARBA" id="ARBA00022448"/>
    </source>
</evidence>
<feature type="transmembrane region" description="Helical" evidence="9">
    <location>
        <begin position="32"/>
        <end position="56"/>
    </location>
</feature>
<organism evidence="11 12">
    <name type="scientific">Modicisalibacter ilicicola DSM 19980</name>
    <dbReference type="NCBI Taxonomy" id="1121942"/>
    <lineage>
        <taxon>Bacteria</taxon>
        <taxon>Pseudomonadati</taxon>
        <taxon>Pseudomonadota</taxon>
        <taxon>Gammaproteobacteria</taxon>
        <taxon>Oceanospirillales</taxon>
        <taxon>Halomonadaceae</taxon>
        <taxon>Modicisalibacter</taxon>
    </lineage>
</organism>
<evidence type="ECO:0000256" key="8">
    <source>
        <dbReference type="ARBA" id="ARBA00025323"/>
    </source>
</evidence>
<feature type="transmembrane region" description="Helical" evidence="9">
    <location>
        <begin position="261"/>
        <end position="285"/>
    </location>
</feature>
<comment type="function">
    <text evidence="9">Part of the ABC transporter complex (TC 3.A.1.6.1) involved in sulfate/thiosulfate import.</text>
</comment>
<evidence type="ECO:0000256" key="1">
    <source>
        <dbReference type="ARBA" id="ARBA00004651"/>
    </source>
</evidence>
<dbReference type="FunFam" id="1.10.3720.10:FF:000004">
    <property type="entry name" value="Sulfate transport system permease protein CysT"/>
    <property type="match status" value="1"/>
</dbReference>
<dbReference type="NCBIfam" id="TIGR02139">
    <property type="entry name" value="permease_CysT"/>
    <property type="match status" value="1"/>
</dbReference>
<dbReference type="InterPro" id="IPR011865">
    <property type="entry name" value="CysT_permease"/>
</dbReference>